<reference evidence="1" key="1">
    <citation type="submission" date="2021-01" db="EMBL/GenBank/DDBJ databases">
        <title>Fulvivirga kasyanovii gen. nov., sp nov., a novel member of the phylum Bacteroidetes isolated from seawater in a mussel farm.</title>
        <authorList>
            <person name="Zhao L.-H."/>
            <person name="Wang Z.-J."/>
        </authorList>
    </citation>
    <scope>NUCLEOTIDE SEQUENCE</scope>
    <source>
        <strain evidence="1">2943</strain>
    </source>
</reference>
<organism evidence="1 2">
    <name type="scientific">Fulvivirga sediminis</name>
    <dbReference type="NCBI Taxonomy" id="2803949"/>
    <lineage>
        <taxon>Bacteria</taxon>
        <taxon>Pseudomonadati</taxon>
        <taxon>Bacteroidota</taxon>
        <taxon>Cytophagia</taxon>
        <taxon>Cytophagales</taxon>
        <taxon>Fulvivirgaceae</taxon>
        <taxon>Fulvivirga</taxon>
    </lineage>
</organism>
<dbReference type="AlphaFoldDB" id="A0A937FA27"/>
<sequence>MRLLSYFTLLTIFHSIKVYGQDDKSIKLTPFFKESQTKSYQITSTSKTSTKDGHYEVFNSKIKDVIVKVTKVTAAQSHIEWTYDRVMFVDSTEQNDPFTYLINTLNKRMTIKYVVDSKGVIQAISNSEDLKSQTKQQIDGFVKQLSQSDNYDESSIEAFKFQLDMMLSSQELFDALILEDVYKFHELYSLSFQKGRKVLVPEKGTPTDSYSIELISSNQNEVQLFGELVSSFSDKKGQKKYEFNLPSYWLEHYSAKWHVTVPVNVSYSYSIEQVNP</sequence>
<evidence type="ECO:0000313" key="1">
    <source>
        <dbReference type="EMBL" id="MBL3656703.1"/>
    </source>
</evidence>
<comment type="caution">
    <text evidence="1">The sequence shown here is derived from an EMBL/GenBank/DDBJ whole genome shotgun (WGS) entry which is preliminary data.</text>
</comment>
<evidence type="ECO:0000313" key="2">
    <source>
        <dbReference type="Proteomes" id="UP000659388"/>
    </source>
</evidence>
<name>A0A937FA27_9BACT</name>
<dbReference type="Proteomes" id="UP000659388">
    <property type="component" value="Unassembled WGS sequence"/>
</dbReference>
<protein>
    <submittedName>
        <fullName evidence="1">Uncharacterized protein</fullName>
    </submittedName>
</protein>
<dbReference type="EMBL" id="JAESIY010000005">
    <property type="protein sequence ID" value="MBL3656703.1"/>
    <property type="molecule type" value="Genomic_DNA"/>
</dbReference>
<accession>A0A937FA27</accession>
<gene>
    <name evidence="1" type="ORF">JL102_11215</name>
</gene>
<keyword evidence="2" id="KW-1185">Reference proteome</keyword>
<proteinExistence type="predicted"/>
<dbReference type="RefSeq" id="WP_202244487.1">
    <property type="nucleotide sequence ID" value="NZ_JAESIY010000005.1"/>
</dbReference>